<feature type="transmembrane region" description="Helical" evidence="1">
    <location>
        <begin position="203"/>
        <end position="225"/>
    </location>
</feature>
<keyword evidence="1" id="KW-1133">Transmembrane helix</keyword>
<organism evidence="2 3">
    <name type="scientific">Lentinula edodes</name>
    <name type="common">Shiitake mushroom</name>
    <name type="synonym">Lentinus edodes</name>
    <dbReference type="NCBI Taxonomy" id="5353"/>
    <lineage>
        <taxon>Eukaryota</taxon>
        <taxon>Fungi</taxon>
        <taxon>Dikarya</taxon>
        <taxon>Basidiomycota</taxon>
        <taxon>Agaricomycotina</taxon>
        <taxon>Agaricomycetes</taxon>
        <taxon>Agaricomycetidae</taxon>
        <taxon>Agaricales</taxon>
        <taxon>Marasmiineae</taxon>
        <taxon>Omphalotaceae</taxon>
        <taxon>Lentinula</taxon>
    </lineage>
</organism>
<evidence type="ECO:0000256" key="1">
    <source>
        <dbReference type="SAM" id="Phobius"/>
    </source>
</evidence>
<gene>
    <name evidence="2" type="ORF">LENED_009367</name>
</gene>
<evidence type="ECO:0000313" key="2">
    <source>
        <dbReference type="EMBL" id="GAW07380.1"/>
    </source>
</evidence>
<proteinExistence type="predicted"/>
<dbReference type="EMBL" id="BDGU01000423">
    <property type="protein sequence ID" value="GAW07380.1"/>
    <property type="molecule type" value="Genomic_DNA"/>
</dbReference>
<name>A0A1Q3EJK0_LENED</name>
<comment type="caution">
    <text evidence="2">The sequence shown here is derived from an EMBL/GenBank/DDBJ whole genome shotgun (WGS) entry which is preliminary data.</text>
</comment>
<feature type="transmembrane region" description="Helical" evidence="1">
    <location>
        <begin position="47"/>
        <end position="72"/>
    </location>
</feature>
<feature type="transmembrane region" description="Helical" evidence="1">
    <location>
        <begin position="281"/>
        <end position="303"/>
    </location>
</feature>
<protein>
    <submittedName>
        <fullName evidence="2">Uncharacterized protein</fullName>
    </submittedName>
</protein>
<reference evidence="2 3" key="1">
    <citation type="submission" date="2016-08" db="EMBL/GenBank/DDBJ databases">
        <authorList>
            <consortium name="Lentinula edodes genome sequencing consortium"/>
            <person name="Sakamoto Y."/>
            <person name="Nakade K."/>
            <person name="Sato S."/>
            <person name="Yoshida Y."/>
            <person name="Miyazaki K."/>
            <person name="Natsume S."/>
            <person name="Konno N."/>
        </authorList>
    </citation>
    <scope>NUCLEOTIDE SEQUENCE [LARGE SCALE GENOMIC DNA]</scope>
    <source>
        <strain evidence="2 3">NBRC 111202</strain>
    </source>
</reference>
<sequence>MKGLETLICNALDPFLSSTSPALLPIILSRMSSAIDDLLVAQLQENIITYSIGGIFYGIYTVLAIIAAYILFQQGLRYSLARSVLFILNVAMFVGQTGNLVAVIVSELKILRGLGETFYDPTQALERWEVAIVVFSRMNYLLSDAIVIWRAWILYDDRLYFRILLILCGLGSLIGVSLDSAFVLKQAFSNGTGEATALTKIRVLMPVMLLITNFIATSIIAFKVWEYRRSIKINLGNQKRKTSVEQVLILLLETGLVYCACWIVTIISLTPGTLSFMGQNVFATMYPNLTAIYPTLVIIFVAARKSYSELSINVSQTLQFAVPTPADIVFQKSDTEGSPPFVATKIAGIPDFDGASLDRSLGEIRTDSIRMNLSSTSVSNAVDPDLHPVEESR</sequence>
<keyword evidence="3" id="KW-1185">Reference proteome</keyword>
<dbReference type="Proteomes" id="UP000188533">
    <property type="component" value="Unassembled WGS sequence"/>
</dbReference>
<reference evidence="2 3" key="2">
    <citation type="submission" date="2017-02" db="EMBL/GenBank/DDBJ databases">
        <title>A genome survey and senescence transcriptome analysis in Lentinula edodes.</title>
        <authorList>
            <person name="Sakamoto Y."/>
            <person name="Nakade K."/>
            <person name="Sato S."/>
            <person name="Yoshida Y."/>
            <person name="Miyazaki K."/>
            <person name="Natsume S."/>
            <person name="Konno N."/>
        </authorList>
    </citation>
    <scope>NUCLEOTIDE SEQUENCE [LARGE SCALE GENOMIC DNA]</scope>
    <source>
        <strain evidence="2 3">NBRC 111202</strain>
    </source>
</reference>
<evidence type="ECO:0000313" key="3">
    <source>
        <dbReference type="Proteomes" id="UP000188533"/>
    </source>
</evidence>
<feature type="transmembrane region" description="Helical" evidence="1">
    <location>
        <begin position="130"/>
        <end position="152"/>
    </location>
</feature>
<dbReference type="AlphaFoldDB" id="A0A1Q3EJK0"/>
<feature type="transmembrane region" description="Helical" evidence="1">
    <location>
        <begin position="246"/>
        <end position="269"/>
    </location>
</feature>
<feature type="transmembrane region" description="Helical" evidence="1">
    <location>
        <begin position="159"/>
        <end position="183"/>
    </location>
</feature>
<accession>A0A1Q3EJK0</accession>
<keyword evidence="1" id="KW-0472">Membrane</keyword>
<keyword evidence="1" id="KW-0812">Transmembrane</keyword>
<feature type="transmembrane region" description="Helical" evidence="1">
    <location>
        <begin position="84"/>
        <end position="105"/>
    </location>
</feature>